<dbReference type="RefSeq" id="WP_165435824.1">
    <property type="nucleotide sequence ID" value="NZ_SHKK01000001.1"/>
</dbReference>
<name>A0A4Q7UGF0_9ACTN</name>
<comment type="caution">
    <text evidence="1">The sequence shown here is derived from an EMBL/GenBank/DDBJ whole genome shotgun (WGS) entry which is preliminary data.</text>
</comment>
<dbReference type="SUPFAM" id="SSF52402">
    <property type="entry name" value="Adenine nucleotide alpha hydrolases-like"/>
    <property type="match status" value="1"/>
</dbReference>
<reference evidence="1 2" key="1">
    <citation type="submission" date="2019-02" db="EMBL/GenBank/DDBJ databases">
        <title>Sequencing the genomes of 1000 actinobacteria strains.</title>
        <authorList>
            <person name="Klenk H.-P."/>
        </authorList>
    </citation>
    <scope>NUCLEOTIDE SEQUENCE [LARGE SCALE GENOMIC DNA]</scope>
    <source>
        <strain evidence="1 2">DSM 45888</strain>
    </source>
</reference>
<dbReference type="InterPro" id="IPR014729">
    <property type="entry name" value="Rossmann-like_a/b/a_fold"/>
</dbReference>
<protein>
    <submittedName>
        <fullName evidence="1">7-cyano-7-deazaguanine synthase in queuosine biosynthesis</fullName>
    </submittedName>
</protein>
<gene>
    <name evidence="1" type="ORF">EV382_3656</name>
</gene>
<dbReference type="Pfam" id="PF06508">
    <property type="entry name" value="QueC"/>
    <property type="match status" value="1"/>
</dbReference>
<evidence type="ECO:0000313" key="1">
    <source>
        <dbReference type="EMBL" id="RZT80407.1"/>
    </source>
</evidence>
<proteinExistence type="predicted"/>
<organism evidence="1 2">
    <name type="scientific">Micromonospora violae</name>
    <dbReference type="NCBI Taxonomy" id="1278207"/>
    <lineage>
        <taxon>Bacteria</taxon>
        <taxon>Bacillati</taxon>
        <taxon>Actinomycetota</taxon>
        <taxon>Actinomycetes</taxon>
        <taxon>Micromonosporales</taxon>
        <taxon>Micromonosporaceae</taxon>
        <taxon>Micromonospora</taxon>
    </lineage>
</organism>
<dbReference type="Proteomes" id="UP000293781">
    <property type="component" value="Unassembled WGS sequence"/>
</dbReference>
<dbReference type="InterPro" id="IPR018317">
    <property type="entry name" value="QueC"/>
</dbReference>
<keyword evidence="2" id="KW-1185">Reference proteome</keyword>
<accession>A0A4Q7UGF0</accession>
<dbReference type="AlphaFoldDB" id="A0A4Q7UGF0"/>
<dbReference type="Gene3D" id="3.40.50.620">
    <property type="entry name" value="HUPs"/>
    <property type="match status" value="1"/>
</dbReference>
<sequence length="437" mass="47927">MSRASFAYHYAARGGVSTDRKREAIGWPLLEHADERLQKLAEVPQDRPDWAQDLLQIARAVYLADKLSLREYAVDGWTRRIDLSVEVVDPSVWSPPTLRLLSHLAETLSADQWTINVRVGGQRWPQQGRTIYADVGEVALFSGGLDSTAWAAERAKVTAGPLLLVSYFEPQWGSQQDQTLNAIESSARRDIEQLKASQQVRLTRKLEKSARTRGLLYLTTAIYLAAAHGVPQVVVPENGQLAVNPPLTPARVAACSTKSVHPGTLHPLNSLIDALGGGVTVINPYLHLTKGEVCQQALDAGLAPATLTHATISCGRPPRDRPGAEHYHCGTCYPCLVRHSGLLTALGSDSTPYKTDVWMLGDREKAAVDRRALHQWLCRPISVRDLTTDTPLPDTVGPGPLLDVVERGRTELGQMFAWHGRPITPTETSPRRLAWAG</sequence>
<dbReference type="EMBL" id="SHKK01000001">
    <property type="protein sequence ID" value="RZT80407.1"/>
    <property type="molecule type" value="Genomic_DNA"/>
</dbReference>
<evidence type="ECO:0000313" key="2">
    <source>
        <dbReference type="Proteomes" id="UP000293781"/>
    </source>
</evidence>